<organism evidence="3 4">
    <name type="scientific">Hoylesella oralis ATCC 33269</name>
    <dbReference type="NCBI Taxonomy" id="873533"/>
    <lineage>
        <taxon>Bacteria</taxon>
        <taxon>Pseudomonadati</taxon>
        <taxon>Bacteroidota</taxon>
        <taxon>Bacteroidia</taxon>
        <taxon>Bacteroidales</taxon>
        <taxon>Prevotellaceae</taxon>
        <taxon>Hoylesella</taxon>
    </lineage>
</organism>
<protein>
    <submittedName>
        <fullName evidence="3">Uncharacterized protein</fullName>
    </submittedName>
</protein>
<feature type="coiled-coil region" evidence="1">
    <location>
        <begin position="35"/>
        <end position="69"/>
    </location>
</feature>
<gene>
    <name evidence="3" type="ORF">HMPREF0663_11059</name>
</gene>
<reference evidence="3" key="1">
    <citation type="submission" date="2011-01" db="EMBL/GenBank/DDBJ databases">
        <authorList>
            <person name="Muzny D."/>
            <person name="Qin X."/>
            <person name="Buhay C."/>
            <person name="Dugan-Rocha S."/>
            <person name="Ding Y."/>
            <person name="Chen G."/>
            <person name="Hawes A."/>
            <person name="Holder M."/>
            <person name="Jhangiani S."/>
            <person name="Johnson A."/>
            <person name="Khan Z."/>
            <person name="Li Z."/>
            <person name="Liu W."/>
            <person name="Liu X."/>
            <person name="Perez L."/>
            <person name="Shen H."/>
            <person name="Wang Q."/>
            <person name="Watt J."/>
            <person name="Xi L."/>
            <person name="Xin Y."/>
            <person name="Zhou J."/>
            <person name="Deng J."/>
            <person name="Jiang H."/>
            <person name="Liu Y."/>
            <person name="Qu J."/>
            <person name="Song X.-Z."/>
            <person name="Zhang L."/>
            <person name="Villasana D."/>
            <person name="Johnson A."/>
            <person name="Liu J."/>
            <person name="Liyanage D."/>
            <person name="Lorensuhewa L."/>
            <person name="Robinson T."/>
            <person name="Song A."/>
            <person name="Song B.-B."/>
            <person name="Dinh H."/>
            <person name="Thornton R."/>
            <person name="Coyle M."/>
            <person name="Francisco L."/>
            <person name="Jackson L."/>
            <person name="Javaid M."/>
            <person name="Korchina V."/>
            <person name="Kovar C."/>
            <person name="Mata R."/>
            <person name="Mathew T."/>
            <person name="Ngo R."/>
            <person name="Nguyen L."/>
            <person name="Nguyen N."/>
            <person name="Okwuonu G."/>
            <person name="Ongeri F."/>
            <person name="Pham C."/>
            <person name="Simmons D."/>
            <person name="Wilczek-Boney K."/>
            <person name="Hale W."/>
            <person name="Jakkamsetti A."/>
            <person name="Pham P."/>
            <person name="Ruth R."/>
            <person name="San Lucas F."/>
            <person name="Warren J."/>
            <person name="Zhang J."/>
            <person name="Zhao Z."/>
            <person name="Zhou C."/>
            <person name="Zhu D."/>
            <person name="Lee S."/>
            <person name="Bess C."/>
            <person name="Blankenburg K."/>
            <person name="Forbes L."/>
            <person name="Fu Q."/>
            <person name="Gubbala S."/>
            <person name="Hirani K."/>
            <person name="Jayaseelan J.C."/>
            <person name="Lara F."/>
            <person name="Munidasa M."/>
            <person name="Palculict T."/>
            <person name="Patil S."/>
            <person name="Pu L.-L."/>
            <person name="Saada N."/>
            <person name="Tang L."/>
            <person name="Weissenberger G."/>
            <person name="Zhu Y."/>
            <person name="Hemphill L."/>
            <person name="Shang Y."/>
            <person name="Youmans B."/>
            <person name="Ayvaz T."/>
            <person name="Ross M."/>
            <person name="Santibanez J."/>
            <person name="Aqrawi P."/>
            <person name="Gross S."/>
            <person name="Joshi V."/>
            <person name="Fowler G."/>
            <person name="Nazareth L."/>
            <person name="Reid J."/>
            <person name="Worley K."/>
            <person name="Petrosino J."/>
            <person name="Highlander S."/>
            <person name="Gibbs R."/>
        </authorList>
    </citation>
    <scope>NUCLEOTIDE SEQUENCE [LARGE SCALE GENOMIC DNA]</scope>
    <source>
        <strain evidence="3">ATCC 33269</strain>
    </source>
</reference>
<sequence>MGNIFSGLLGKQGSSEQQPDAAGQSAGDTGADSLFSQLNERITSLENRIDRLEEELRQLSKREQQSAGVSKVDSKDNELTMPVYGQQRQLFLAAPTTDGVFSHASSVEQIGKSIYQLTTIDGVNGSFILLDTPDAIATAMISVSQFIKPVCKVGGNVSGYPRHIITEEEGTAVKDGEHWKMMRKAQVRFE</sequence>
<name>E7RPF8_9BACT</name>
<evidence type="ECO:0000313" key="3">
    <source>
        <dbReference type="EMBL" id="EFZ37601.1"/>
    </source>
</evidence>
<comment type="caution">
    <text evidence="3">The sequence shown here is derived from an EMBL/GenBank/DDBJ whole genome shotgun (WGS) entry which is preliminary data.</text>
</comment>
<dbReference type="EMBL" id="AEPE02000003">
    <property type="protein sequence ID" value="EFZ37601.1"/>
    <property type="molecule type" value="Genomic_DNA"/>
</dbReference>
<keyword evidence="4" id="KW-1185">Reference proteome</keyword>
<feature type="region of interest" description="Disordered" evidence="2">
    <location>
        <begin position="1"/>
        <end position="32"/>
    </location>
</feature>
<evidence type="ECO:0000256" key="1">
    <source>
        <dbReference type="SAM" id="Coils"/>
    </source>
</evidence>
<evidence type="ECO:0000313" key="4">
    <source>
        <dbReference type="Proteomes" id="UP000005580"/>
    </source>
</evidence>
<dbReference type="HOGENOM" id="CLU_1426831_0_0_10"/>
<evidence type="ECO:0000256" key="2">
    <source>
        <dbReference type="SAM" id="MobiDB-lite"/>
    </source>
</evidence>
<dbReference type="AlphaFoldDB" id="E7RPF8"/>
<keyword evidence="1" id="KW-0175">Coiled coil</keyword>
<dbReference type="Proteomes" id="UP000005580">
    <property type="component" value="Unassembled WGS sequence"/>
</dbReference>
<proteinExistence type="predicted"/>
<dbReference type="RefSeq" id="WP_004368295.1">
    <property type="nucleotide sequence ID" value="NZ_GL833116.1"/>
</dbReference>
<accession>E7RPF8</accession>
<dbReference type="STRING" id="28134.SAMN05444288_1878"/>